<evidence type="ECO:0000313" key="14">
    <source>
        <dbReference type="Proteomes" id="UP000799440"/>
    </source>
</evidence>
<comment type="function">
    <text evidence="9">Required for the maintenance of the structure of the mitochondrial inner membrane. Involved in mitochondrial morphology. Causes growth arrest when highly overexpressed.</text>
</comment>
<evidence type="ECO:0000256" key="11">
    <source>
        <dbReference type="SAM" id="Coils"/>
    </source>
</evidence>
<keyword evidence="6 11" id="KW-0175">Coiled coil</keyword>
<evidence type="ECO:0000256" key="8">
    <source>
        <dbReference type="ARBA" id="ARBA00023136"/>
    </source>
</evidence>
<keyword evidence="14" id="KW-1185">Reference proteome</keyword>
<evidence type="ECO:0000256" key="3">
    <source>
        <dbReference type="ARBA" id="ARBA00022792"/>
    </source>
</evidence>
<feature type="region of interest" description="Disordered" evidence="12">
    <location>
        <begin position="325"/>
        <end position="347"/>
    </location>
</feature>
<dbReference type="InterPro" id="IPR008839">
    <property type="entry name" value="MDM33_fungi"/>
</dbReference>
<feature type="transmembrane region" description="Helical" evidence="10">
    <location>
        <begin position="249"/>
        <end position="269"/>
    </location>
</feature>
<proteinExistence type="inferred from homology"/>
<dbReference type="OrthoDB" id="5595506at2759"/>
<keyword evidence="3 10" id="KW-0999">Mitochondrion inner membrane</keyword>
<dbReference type="GO" id="GO:0007007">
    <property type="term" value="P:inner mitochondrial membrane organization"/>
    <property type="evidence" value="ECO:0007669"/>
    <property type="project" value="TreeGrafter"/>
</dbReference>
<organism evidence="13 14">
    <name type="scientific">Sporormia fimetaria CBS 119925</name>
    <dbReference type="NCBI Taxonomy" id="1340428"/>
    <lineage>
        <taxon>Eukaryota</taxon>
        <taxon>Fungi</taxon>
        <taxon>Dikarya</taxon>
        <taxon>Ascomycota</taxon>
        <taxon>Pezizomycotina</taxon>
        <taxon>Dothideomycetes</taxon>
        <taxon>Pleosporomycetidae</taxon>
        <taxon>Pleosporales</taxon>
        <taxon>Sporormiaceae</taxon>
        <taxon>Sporormia</taxon>
    </lineage>
</organism>
<keyword evidence="4 10" id="KW-0809">Transit peptide</keyword>
<dbReference type="AlphaFoldDB" id="A0A6A6VMJ2"/>
<feature type="compositionally biased region" description="Pro residues" evidence="12">
    <location>
        <begin position="42"/>
        <end position="70"/>
    </location>
</feature>
<evidence type="ECO:0000256" key="9">
    <source>
        <dbReference type="ARBA" id="ARBA00024807"/>
    </source>
</evidence>
<comment type="subunit">
    <text evidence="10">Homooligomer.</text>
</comment>
<protein>
    <recommendedName>
        <fullName evidence="10">Sensitive to high expression protein 9, mitochondrial</fullName>
    </recommendedName>
</protein>
<dbReference type="Pfam" id="PF05546">
    <property type="entry name" value="She9_MDM33"/>
    <property type="match status" value="1"/>
</dbReference>
<keyword evidence="2 10" id="KW-0812">Transmembrane</keyword>
<feature type="region of interest" description="Disordered" evidence="12">
    <location>
        <begin position="1"/>
        <end position="85"/>
    </location>
</feature>
<dbReference type="EMBL" id="MU006564">
    <property type="protein sequence ID" value="KAF2750367.1"/>
    <property type="molecule type" value="Genomic_DNA"/>
</dbReference>
<evidence type="ECO:0000313" key="13">
    <source>
        <dbReference type="EMBL" id="KAF2750367.1"/>
    </source>
</evidence>
<feature type="coiled-coil region" evidence="11">
    <location>
        <begin position="130"/>
        <end position="157"/>
    </location>
</feature>
<evidence type="ECO:0000256" key="4">
    <source>
        <dbReference type="ARBA" id="ARBA00022946"/>
    </source>
</evidence>
<keyword evidence="8 10" id="KW-0472">Membrane</keyword>
<evidence type="ECO:0000256" key="6">
    <source>
        <dbReference type="ARBA" id="ARBA00023054"/>
    </source>
</evidence>
<feature type="transmembrane region" description="Helical" evidence="10">
    <location>
        <begin position="416"/>
        <end position="437"/>
    </location>
</feature>
<keyword evidence="5 10" id="KW-1133">Transmembrane helix</keyword>
<reference evidence="13" key="1">
    <citation type="journal article" date="2020" name="Stud. Mycol.">
        <title>101 Dothideomycetes genomes: a test case for predicting lifestyles and emergence of pathogens.</title>
        <authorList>
            <person name="Haridas S."/>
            <person name="Albert R."/>
            <person name="Binder M."/>
            <person name="Bloem J."/>
            <person name="Labutti K."/>
            <person name="Salamov A."/>
            <person name="Andreopoulos B."/>
            <person name="Baker S."/>
            <person name="Barry K."/>
            <person name="Bills G."/>
            <person name="Bluhm B."/>
            <person name="Cannon C."/>
            <person name="Castanera R."/>
            <person name="Culley D."/>
            <person name="Daum C."/>
            <person name="Ezra D."/>
            <person name="Gonzalez J."/>
            <person name="Henrissat B."/>
            <person name="Kuo A."/>
            <person name="Liang C."/>
            <person name="Lipzen A."/>
            <person name="Lutzoni F."/>
            <person name="Magnuson J."/>
            <person name="Mondo S."/>
            <person name="Nolan M."/>
            <person name="Ohm R."/>
            <person name="Pangilinan J."/>
            <person name="Park H.-J."/>
            <person name="Ramirez L."/>
            <person name="Alfaro M."/>
            <person name="Sun H."/>
            <person name="Tritt A."/>
            <person name="Yoshinaga Y."/>
            <person name="Zwiers L.-H."/>
            <person name="Turgeon B."/>
            <person name="Goodwin S."/>
            <person name="Spatafora J."/>
            <person name="Crous P."/>
            <person name="Grigoriev I."/>
        </authorList>
    </citation>
    <scope>NUCLEOTIDE SEQUENCE</scope>
    <source>
        <strain evidence="13">CBS 119925</strain>
    </source>
</reference>
<dbReference type="GO" id="GO:0005743">
    <property type="term" value="C:mitochondrial inner membrane"/>
    <property type="evidence" value="ECO:0007669"/>
    <property type="project" value="UniProtKB-SubCell"/>
</dbReference>
<sequence>MPPPPSIEQHTIKDAAPLDQDAIKDAAPKEDPPSTSAEPEPEPTPQPSSSPEPETSEPPPSMPHAPPRKPATPVEDTIERVPAEKLPSHRERLRWNVEKRINEFMDELLPKLAVVTQKVNTYTGTDYSSIAALKQEIKDQEQLVKARRHAIEEAKQALDAAHAQQGASQKEVVALLERKHSWSAADLERYMSLIRSEHLNDQAIREAKEAVTAAENALEEARSQLEKRERAQYHEEQIWSDTIRRNSTWVTFGLMGLNIFLLLASLVIFEPWRRRRMVKEIKAALAEAQLPVVAAAAPAPATVLPHLEVIEAEIDKVMDEFKNSEHVASQEDTTAKPVAPVPETPESVQTETIEAIASADPVAEEQASSPQEVVEEVASTNIPFEATRDSTRLELITAKLEDLVSDEEISVRKKDLTIAVCAGAAAGWVLSLIVFWATTR</sequence>
<name>A0A6A6VMJ2_9PLEO</name>
<feature type="compositionally biased region" description="Basic and acidic residues" evidence="12">
    <location>
        <begin position="21"/>
        <end position="32"/>
    </location>
</feature>
<evidence type="ECO:0000256" key="5">
    <source>
        <dbReference type="ARBA" id="ARBA00022989"/>
    </source>
</evidence>
<gene>
    <name evidence="13" type="ORF">M011DRAFT_474818</name>
</gene>
<evidence type="ECO:0000256" key="2">
    <source>
        <dbReference type="ARBA" id="ARBA00022692"/>
    </source>
</evidence>
<evidence type="ECO:0000256" key="7">
    <source>
        <dbReference type="ARBA" id="ARBA00023128"/>
    </source>
</evidence>
<keyword evidence="7 10" id="KW-0496">Mitochondrion</keyword>
<dbReference type="Proteomes" id="UP000799440">
    <property type="component" value="Unassembled WGS sequence"/>
</dbReference>
<feature type="coiled-coil region" evidence="11">
    <location>
        <begin position="200"/>
        <end position="231"/>
    </location>
</feature>
<evidence type="ECO:0000256" key="10">
    <source>
        <dbReference type="RuleBase" id="RU364128"/>
    </source>
</evidence>
<comment type="similarity">
    <text evidence="1 10">Belongs to the SHE9 family.</text>
</comment>
<accession>A0A6A6VMJ2</accession>
<dbReference type="PANTHER" id="PTHR31961">
    <property type="entry name" value="SENSITIVE TO HIGH EXPRESSION PROTEIN 9, MITOCHONDRIAL"/>
    <property type="match status" value="1"/>
</dbReference>
<evidence type="ECO:0000256" key="1">
    <source>
        <dbReference type="ARBA" id="ARBA00007472"/>
    </source>
</evidence>
<evidence type="ECO:0000256" key="12">
    <source>
        <dbReference type="SAM" id="MobiDB-lite"/>
    </source>
</evidence>
<dbReference type="PANTHER" id="PTHR31961:SF3">
    <property type="entry name" value="SENSITIVE TO HIGH EXPRESSION PROTEIN 9, MITOCHONDRIAL"/>
    <property type="match status" value="1"/>
</dbReference>
<comment type="subcellular location">
    <subcellularLocation>
        <location evidence="10">Mitochondrion inner membrane</location>
        <topology evidence="10">Multi-pass membrane protein</topology>
    </subcellularLocation>
</comment>